<comment type="catalytic activity">
    <reaction evidence="1">
        <text>2-phosphoglycolate + H2O = glycolate + phosphate</text>
        <dbReference type="Rhea" id="RHEA:14369"/>
        <dbReference type="ChEBI" id="CHEBI:15377"/>
        <dbReference type="ChEBI" id="CHEBI:29805"/>
        <dbReference type="ChEBI" id="CHEBI:43474"/>
        <dbReference type="ChEBI" id="CHEBI:58033"/>
        <dbReference type="EC" id="3.1.3.18"/>
    </reaction>
</comment>
<dbReference type="InterPro" id="IPR036412">
    <property type="entry name" value="HAD-like_sf"/>
</dbReference>
<dbReference type="SFLD" id="SFLDS00003">
    <property type="entry name" value="Haloacid_Dehalogenase"/>
    <property type="match status" value="1"/>
</dbReference>
<keyword evidence="6" id="KW-1185">Reference proteome</keyword>
<evidence type="ECO:0000256" key="1">
    <source>
        <dbReference type="ARBA" id="ARBA00000830"/>
    </source>
</evidence>
<comment type="caution">
    <text evidence="5">The sequence shown here is derived from an EMBL/GenBank/DDBJ whole genome shotgun (WGS) entry which is preliminary data.</text>
</comment>
<reference evidence="5 6" key="1">
    <citation type="submission" date="2024-01" db="EMBL/GenBank/DDBJ databases">
        <authorList>
            <person name="Deng Y."/>
            <person name="Su J."/>
        </authorList>
    </citation>
    <scope>NUCLEOTIDE SEQUENCE [LARGE SCALE GENOMIC DNA]</scope>
    <source>
        <strain evidence="5 6">CPCC 100088</strain>
    </source>
</reference>
<dbReference type="EMBL" id="JAYWLC010000041">
    <property type="protein sequence ID" value="MER5173986.1"/>
    <property type="molecule type" value="Genomic_DNA"/>
</dbReference>
<accession>A0ABV1SN22</accession>
<dbReference type="InterPro" id="IPR041492">
    <property type="entry name" value="HAD_2"/>
</dbReference>
<comment type="pathway">
    <text evidence="2">Organic acid metabolism; glycolate biosynthesis; glycolate from 2-phosphoglycolate: step 1/1.</text>
</comment>
<comment type="similarity">
    <text evidence="3">Belongs to the HAD-like hydrolase superfamily. CbbY/CbbZ/Gph/YieH family.</text>
</comment>
<dbReference type="InterPro" id="IPR023214">
    <property type="entry name" value="HAD_sf"/>
</dbReference>
<dbReference type="SUPFAM" id="SSF56784">
    <property type="entry name" value="HAD-like"/>
    <property type="match status" value="1"/>
</dbReference>
<reference evidence="5 6" key="2">
    <citation type="submission" date="2024-06" db="EMBL/GenBank/DDBJ databases">
        <title>Thioclava kandeliae sp. nov. from a rhizosphere soil sample of Kandelia candel in a mangrove.</title>
        <authorList>
            <person name="Mu T."/>
        </authorList>
    </citation>
    <scope>NUCLEOTIDE SEQUENCE [LARGE SCALE GENOMIC DNA]</scope>
    <source>
        <strain evidence="5 6">CPCC 100088</strain>
    </source>
</reference>
<dbReference type="Gene3D" id="1.10.150.240">
    <property type="entry name" value="Putative phosphatase, domain 2"/>
    <property type="match status" value="1"/>
</dbReference>
<dbReference type="InterPro" id="IPR050155">
    <property type="entry name" value="HAD-like_hydrolase_sf"/>
</dbReference>
<dbReference type="PANTHER" id="PTHR43434:SF1">
    <property type="entry name" value="PHOSPHOGLYCOLATE PHOSPHATASE"/>
    <property type="match status" value="1"/>
</dbReference>
<dbReference type="SFLD" id="SFLDG01129">
    <property type="entry name" value="C1.5:_HAD__Beta-PGM__Phosphata"/>
    <property type="match status" value="1"/>
</dbReference>
<proteinExistence type="inferred from homology"/>
<dbReference type="RefSeq" id="WP_350939271.1">
    <property type="nucleotide sequence ID" value="NZ_JAYWLC010000041.1"/>
</dbReference>
<name>A0ABV1SN22_9RHOB</name>
<protein>
    <recommendedName>
        <fullName evidence="4">phosphoglycolate phosphatase</fullName>
        <ecNumber evidence="4">3.1.3.18</ecNumber>
    </recommendedName>
</protein>
<evidence type="ECO:0000313" key="6">
    <source>
        <dbReference type="Proteomes" id="UP001438953"/>
    </source>
</evidence>
<dbReference type="CDD" id="cd01427">
    <property type="entry name" value="HAD_like"/>
    <property type="match status" value="1"/>
</dbReference>
<dbReference type="EC" id="3.1.3.18" evidence="4"/>
<gene>
    <name evidence="5" type="ORF">VSX56_19720</name>
</gene>
<dbReference type="Proteomes" id="UP001438953">
    <property type="component" value="Unassembled WGS sequence"/>
</dbReference>
<evidence type="ECO:0000256" key="3">
    <source>
        <dbReference type="ARBA" id="ARBA00006171"/>
    </source>
</evidence>
<dbReference type="InterPro" id="IPR023198">
    <property type="entry name" value="PGP-like_dom2"/>
</dbReference>
<dbReference type="PANTHER" id="PTHR43434">
    <property type="entry name" value="PHOSPHOGLYCOLATE PHOSPHATASE"/>
    <property type="match status" value="1"/>
</dbReference>
<dbReference type="Gene3D" id="3.40.50.1000">
    <property type="entry name" value="HAD superfamily/HAD-like"/>
    <property type="match status" value="1"/>
</dbReference>
<evidence type="ECO:0000313" key="5">
    <source>
        <dbReference type="EMBL" id="MER5173986.1"/>
    </source>
</evidence>
<evidence type="ECO:0000256" key="2">
    <source>
        <dbReference type="ARBA" id="ARBA00004818"/>
    </source>
</evidence>
<organism evidence="5 6">
    <name type="scientific">Thioclava kandeliae</name>
    <dbReference type="NCBI Taxonomy" id="3070818"/>
    <lineage>
        <taxon>Bacteria</taxon>
        <taxon>Pseudomonadati</taxon>
        <taxon>Pseudomonadota</taxon>
        <taxon>Alphaproteobacteria</taxon>
        <taxon>Rhodobacterales</taxon>
        <taxon>Paracoccaceae</taxon>
        <taxon>Thioclava</taxon>
    </lineage>
</organism>
<sequence length="227" mass="25529">MIDFSKYKLWIFDCDGVLLDSNRMKTEAFANAVSCYPEECVTPFLEFQKTAFGMSRFRTLDAFFERFLGRQAKDGEKENLLEIFAEYCQKQYPSQPLTLGTLSLLDELQAMNRIAYVASGSEQKELRSALTEIGIAGKFRDIFGSPRKKTDLVADIIRNEAHIALDEVLFLGDAKADFEAASSNDIAFLQVSHYAADPSGMDILRKEFNFPHVATLAEVSISERTSS</sequence>
<evidence type="ECO:0000256" key="4">
    <source>
        <dbReference type="ARBA" id="ARBA00013078"/>
    </source>
</evidence>
<dbReference type="Pfam" id="PF13419">
    <property type="entry name" value="HAD_2"/>
    <property type="match status" value="1"/>
</dbReference>